<proteinExistence type="predicted"/>
<feature type="transmembrane region" description="Helical" evidence="1">
    <location>
        <begin position="6"/>
        <end position="27"/>
    </location>
</feature>
<keyword evidence="1" id="KW-0812">Transmembrane</keyword>
<evidence type="ECO:0000256" key="1">
    <source>
        <dbReference type="SAM" id="Phobius"/>
    </source>
</evidence>
<dbReference type="AlphaFoldDB" id="A0A2M4DJX0"/>
<keyword evidence="1" id="KW-1133">Transmembrane helix</keyword>
<dbReference type="PROSITE" id="PS51257">
    <property type="entry name" value="PROKAR_LIPOPROTEIN"/>
    <property type="match status" value="1"/>
</dbReference>
<protein>
    <submittedName>
        <fullName evidence="2">Putative secreted protein</fullName>
    </submittedName>
</protein>
<reference evidence="2" key="1">
    <citation type="submission" date="2018-01" db="EMBL/GenBank/DDBJ databases">
        <title>An insight into the sialome of Amazonian anophelines.</title>
        <authorList>
            <person name="Ribeiro J.M."/>
            <person name="Scarpassa V."/>
            <person name="Calvo E."/>
        </authorList>
    </citation>
    <scope>NUCLEOTIDE SEQUENCE</scope>
</reference>
<evidence type="ECO:0000313" key="2">
    <source>
        <dbReference type="EMBL" id="MBW77853.1"/>
    </source>
</evidence>
<sequence length="79" mass="8511">MLRCDSSFPVTAGFVVGLVSVACVAAARKREDLVVRIAFGCTVVTAVFRCTGETDSMVSDWRDVAGPLLDVRTLEVDRC</sequence>
<accession>A0A2M4DJX0</accession>
<name>A0A2M4DJX0_ANODA</name>
<organism evidence="2">
    <name type="scientific">Anopheles darlingi</name>
    <name type="common">Mosquito</name>
    <dbReference type="NCBI Taxonomy" id="43151"/>
    <lineage>
        <taxon>Eukaryota</taxon>
        <taxon>Metazoa</taxon>
        <taxon>Ecdysozoa</taxon>
        <taxon>Arthropoda</taxon>
        <taxon>Hexapoda</taxon>
        <taxon>Insecta</taxon>
        <taxon>Pterygota</taxon>
        <taxon>Neoptera</taxon>
        <taxon>Endopterygota</taxon>
        <taxon>Diptera</taxon>
        <taxon>Nematocera</taxon>
        <taxon>Culicoidea</taxon>
        <taxon>Culicidae</taxon>
        <taxon>Anophelinae</taxon>
        <taxon>Anopheles</taxon>
    </lineage>
</organism>
<dbReference type="EMBL" id="GGFL01013675">
    <property type="protein sequence ID" value="MBW77853.1"/>
    <property type="molecule type" value="Transcribed_RNA"/>
</dbReference>
<keyword evidence="1" id="KW-0472">Membrane</keyword>